<dbReference type="SUPFAM" id="SSF54427">
    <property type="entry name" value="NTF2-like"/>
    <property type="match status" value="1"/>
</dbReference>
<proteinExistence type="predicted"/>
<evidence type="ECO:0000313" key="2">
    <source>
        <dbReference type="Proteomes" id="UP001474120"/>
    </source>
</evidence>
<dbReference type="InterPro" id="IPR009959">
    <property type="entry name" value="Cyclase_SnoaL-like"/>
</dbReference>
<protein>
    <submittedName>
        <fullName evidence="1">Ester cyclase</fullName>
    </submittedName>
</protein>
<name>A0ABU9KYI1_9FLAO</name>
<sequence length="172" mass="19167">MKIKYLAIIILICLTISCKKSTEKSISNSIKKDHQTEKNMEQNKLTDFGNKYSSAWSSQKPEKVAEFFASDGMLKVNDGEPAMGTKAITQVAKGFMDAFPDMMVSMDSLTTKSNTTRFYWTLTGTNNAPGGTGNKVKISGFEEWTFNENGLVQESKGQFNAEDYNRQLNGID</sequence>
<dbReference type="PROSITE" id="PS51257">
    <property type="entry name" value="PROKAR_LIPOPROTEIN"/>
    <property type="match status" value="1"/>
</dbReference>
<gene>
    <name evidence="1" type="ORF">AABB81_05060</name>
</gene>
<dbReference type="Proteomes" id="UP001474120">
    <property type="component" value="Unassembled WGS sequence"/>
</dbReference>
<keyword evidence="2" id="KW-1185">Reference proteome</keyword>
<evidence type="ECO:0000313" key="1">
    <source>
        <dbReference type="EMBL" id="MEL4455253.1"/>
    </source>
</evidence>
<dbReference type="Pfam" id="PF07366">
    <property type="entry name" value="SnoaL"/>
    <property type="match status" value="1"/>
</dbReference>
<organism evidence="1 2">
    <name type="scientific">Lutimonas vermicola</name>
    <dbReference type="NCBI Taxonomy" id="414288"/>
    <lineage>
        <taxon>Bacteria</taxon>
        <taxon>Pseudomonadati</taxon>
        <taxon>Bacteroidota</taxon>
        <taxon>Flavobacteriia</taxon>
        <taxon>Flavobacteriales</taxon>
        <taxon>Flavobacteriaceae</taxon>
        <taxon>Lutimonas</taxon>
    </lineage>
</organism>
<comment type="caution">
    <text evidence="1">The sequence shown here is derived from an EMBL/GenBank/DDBJ whole genome shotgun (WGS) entry which is preliminary data.</text>
</comment>
<dbReference type="Gene3D" id="3.10.450.50">
    <property type="match status" value="1"/>
</dbReference>
<reference evidence="1 2" key="1">
    <citation type="submission" date="2024-04" db="EMBL/GenBank/DDBJ databases">
        <title>whole genome sequencing of Lutimonas vermicola strain IMCC1616.</title>
        <authorList>
            <person name="Bae S.S."/>
        </authorList>
    </citation>
    <scope>NUCLEOTIDE SEQUENCE [LARGE SCALE GENOMIC DNA]</scope>
    <source>
        <strain evidence="1 2">IMCC1616</strain>
    </source>
</reference>
<dbReference type="RefSeq" id="WP_342159059.1">
    <property type="nucleotide sequence ID" value="NZ_JBCDNA010000001.1"/>
</dbReference>
<dbReference type="InterPro" id="IPR032710">
    <property type="entry name" value="NTF2-like_dom_sf"/>
</dbReference>
<dbReference type="EMBL" id="JBCDNA010000001">
    <property type="protein sequence ID" value="MEL4455253.1"/>
    <property type="molecule type" value="Genomic_DNA"/>
</dbReference>
<accession>A0ABU9KYI1</accession>